<sequence>MAGDASQPGMVASAAELASGPARLNHEPVPARRLGIGSTVNDDLAFKSPGLKRDRATAFAFSTPRSSDSLVAPTAGVIGWQQRVDTPPRPPTPVPAGHNLRIQFCVARC</sequence>
<gene>
    <name evidence="2" type="ORF">CKJ66_14615</name>
</gene>
<organism evidence="2 3">
    <name type="scientific">Mycobacterium avium</name>
    <dbReference type="NCBI Taxonomy" id="1764"/>
    <lineage>
        <taxon>Bacteria</taxon>
        <taxon>Bacillati</taxon>
        <taxon>Actinomycetota</taxon>
        <taxon>Actinomycetes</taxon>
        <taxon>Mycobacteriales</taxon>
        <taxon>Mycobacteriaceae</taxon>
        <taxon>Mycobacterium</taxon>
        <taxon>Mycobacterium avium complex (MAC)</taxon>
    </lineage>
</organism>
<accession>A0A2A2ZID8</accession>
<feature type="region of interest" description="Disordered" evidence="1">
    <location>
        <begin position="1"/>
        <end position="38"/>
    </location>
</feature>
<evidence type="ECO:0000256" key="1">
    <source>
        <dbReference type="SAM" id="MobiDB-lite"/>
    </source>
</evidence>
<dbReference type="Proteomes" id="UP000217768">
    <property type="component" value="Unassembled WGS sequence"/>
</dbReference>
<name>A0A2A2ZID8_MYCAV</name>
<reference evidence="2 3" key="1">
    <citation type="submission" date="2017-08" db="EMBL/GenBank/DDBJ databases">
        <title>Phylogenetic analysis of Mycobacterium avium complex whole genomes.</title>
        <authorList>
            <person name="Caverly L.J."/>
            <person name="Spilker T."/>
            <person name="Lipuma J."/>
        </authorList>
    </citation>
    <scope>NUCLEOTIDE SEQUENCE [LARGE SCALE GENOMIC DNA]</scope>
    <source>
        <strain evidence="2 3">FLAC0165</strain>
    </source>
</reference>
<dbReference type="AlphaFoldDB" id="A0A2A2ZID8"/>
<comment type="caution">
    <text evidence="2">The sequence shown here is derived from an EMBL/GenBank/DDBJ whole genome shotgun (WGS) entry which is preliminary data.</text>
</comment>
<protein>
    <submittedName>
        <fullName evidence="2">Uncharacterized protein</fullName>
    </submittedName>
</protein>
<dbReference type="EMBL" id="NSFD01000036">
    <property type="protein sequence ID" value="PBA26292.1"/>
    <property type="molecule type" value="Genomic_DNA"/>
</dbReference>
<proteinExistence type="predicted"/>
<evidence type="ECO:0000313" key="3">
    <source>
        <dbReference type="Proteomes" id="UP000217768"/>
    </source>
</evidence>
<evidence type="ECO:0000313" key="2">
    <source>
        <dbReference type="EMBL" id="PBA26292.1"/>
    </source>
</evidence>